<evidence type="ECO:0000313" key="2">
    <source>
        <dbReference type="EMBL" id="CAH0997397.1"/>
    </source>
</evidence>
<gene>
    <name evidence="2" type="ORF">EMA8858_03529</name>
</gene>
<name>A0ABM9AV20_9BACT</name>
<feature type="domain" description="Hydrazine synthase alpha subunit middle" evidence="1">
    <location>
        <begin position="651"/>
        <end position="704"/>
    </location>
</feature>
<dbReference type="InterPro" id="IPR055015">
    <property type="entry name" value="GCX_COOH"/>
</dbReference>
<comment type="caution">
    <text evidence="2">The sequence shown here is derived from an EMBL/GenBank/DDBJ whole genome shotgun (WGS) entry which is preliminary data.</text>
</comment>
<dbReference type="InterPro" id="IPR040698">
    <property type="entry name" value="HZS_alpha_mid"/>
</dbReference>
<dbReference type="Pfam" id="PF18582">
    <property type="entry name" value="HZS_alpha"/>
    <property type="match status" value="1"/>
</dbReference>
<dbReference type="EMBL" id="CAKLPY010000003">
    <property type="protein sequence ID" value="CAH0997397.1"/>
    <property type="molecule type" value="Genomic_DNA"/>
</dbReference>
<proteinExistence type="predicted"/>
<dbReference type="RefSeq" id="WP_238808088.1">
    <property type="nucleotide sequence ID" value="NZ_CAKLPY010000003.1"/>
</dbReference>
<evidence type="ECO:0000313" key="3">
    <source>
        <dbReference type="Proteomes" id="UP000837932"/>
    </source>
</evidence>
<evidence type="ECO:0000259" key="1">
    <source>
        <dbReference type="Pfam" id="PF18582"/>
    </source>
</evidence>
<keyword evidence="3" id="KW-1185">Reference proteome</keyword>
<organism evidence="2 3">
    <name type="scientific">Emticicia aquatica</name>
    <dbReference type="NCBI Taxonomy" id="1681835"/>
    <lineage>
        <taxon>Bacteria</taxon>
        <taxon>Pseudomonadati</taxon>
        <taxon>Bacteroidota</taxon>
        <taxon>Cytophagia</taxon>
        <taxon>Cytophagales</taxon>
        <taxon>Leadbetterellaceae</taxon>
        <taxon>Emticicia</taxon>
    </lineage>
</organism>
<protein>
    <recommendedName>
        <fullName evidence="1">Hydrazine synthase alpha subunit middle domain-containing protein</fullName>
    </recommendedName>
</protein>
<sequence length="995" mass="109377">MKKYFTLVIVWIYAIITNAQSLPNPIMFCTQVPQPVGFGTSLESFGNHQASIFSAPRGGDLYIRYTDGSLKNLTQTAGYGQTGMQGATSIAVRDPSVHWSGNKALFSMVVGSATARYQIQSYTWKIYEITGLGKFDTPVITLVPNQPTGYNNIQPIYGTDDRIIFTSDMPRGGLAHLYPQHDEYESSPTVSGIWRLDPKACSITSGLEMLTHSPSGDFTPSIDNAGRLIFTRWDHLQRDQQADADIENILNNTGNYLYGTFNYADETVNAAKSSILPDTEIFPEPRPGRTDLLSLPQWANTNPQNFNIFNPWMMNEDGTDVEMLNHVGRHEMGNYLTQNFTNDANLHDFYTPISPTPIRAMFHIQESPVTPGLYYGIEAPEFGTHGSGMVVSVNAPPGMHPEQITFTYITHPDTRFPDATPSVNHSGLYRNPMPLSDGQVVVSHSHETDSDQNIGTSTEPLSKYDYRIRLLEPTGGYFKASATAITGAGITKTVSWWSPDELYSYSGVLWETYPVEVRARSLPSTPTLNKESVGSTEQALFTAAGVDVHDFHKFLSRNNLSVLAIRDVTSRDDADQQQPFNLKVFGSVHQTVNPSTPSPIYEVKHLQFLQNDLVRGIGGMETPKDGRRGIARFLHDPTAMTYNPPTTGSQGSANIHPDGSVAMVVPAKRALSWQLTDENNKGIVRERLWISTRAGEIRTCTSCHGESTLNQAGHTSPTNAPQALTTLLNHVKVIDSDNDGIKDIYDAFPNDPSKYIAEPVNEKFVSNLVNWINQNLDNDAVTWTTLSNTCHANSAVINNRALDNTGKIDRLRRFVDLSNMDVAKLTFDVAYARFDAAKFDRLKVWAISCDGNQQLVYDKAGSALATVPDQTALFTPSDCSQWRTESINLSAFAGKTIELIFENIGGWGNRLFLDNILVQEVGGSPPCPNAQNFSGNITAGKYDVATTITTQNAVQTKVLTGTNVILNGGNSVTLHAGFEAQSGSVFKAYIGGCGY</sequence>
<accession>A0ABM9AV20</accession>
<dbReference type="Proteomes" id="UP000837932">
    <property type="component" value="Unassembled WGS sequence"/>
</dbReference>
<dbReference type="NCBIfam" id="NF045639">
    <property type="entry name" value="GCX_COOH"/>
    <property type="match status" value="1"/>
</dbReference>
<reference evidence="2" key="1">
    <citation type="submission" date="2021-12" db="EMBL/GenBank/DDBJ databases">
        <authorList>
            <person name="Rodrigo-Torres L."/>
            <person name="Arahal R. D."/>
            <person name="Lucena T."/>
        </authorList>
    </citation>
    <scope>NUCLEOTIDE SEQUENCE</scope>
    <source>
        <strain evidence="2">CECT 8858</strain>
    </source>
</reference>